<organism evidence="1 2">
    <name type="scientific">Bifidobacterium longum</name>
    <dbReference type="NCBI Taxonomy" id="216816"/>
    <lineage>
        <taxon>Bacteria</taxon>
        <taxon>Bacillati</taxon>
        <taxon>Actinomycetota</taxon>
        <taxon>Actinomycetes</taxon>
        <taxon>Bifidobacteriales</taxon>
        <taxon>Bifidobacteriaceae</taxon>
        <taxon>Bifidobacterium</taxon>
    </lineage>
</organism>
<gene>
    <name evidence="1" type="ORF">CE169_11760</name>
</gene>
<dbReference type="RefSeq" id="WP_115779285.1">
    <property type="nucleotide sequence ID" value="NZ_JAWLQX010000029.1"/>
</dbReference>
<sequence>MNCQNCNTIIENGYALCTACELRFAGTLLQLARDVTPLHDSLDATLHPGGHAPVRIQTATPPTPIRLDVLDLIDMLDSTARELWRCLDGIDALDWRRDPRTEDLKATLIKCAGHPKLATFGDADLYMHVIDGIARKVDAALDPPEQRRREIGTCELCGTMLAAGAADQWVTCPVCGREQRAQTVKLRRLKTLCWDDSRRGSAAEIAKAFTVAGITLKRNTVNVWRRRGKLDVTLEGITYSSVYRLAISGEPVDEPPSDKARPSEGLDK</sequence>
<accession>A0A3D8TWC4</accession>
<evidence type="ECO:0008006" key="3">
    <source>
        <dbReference type="Google" id="ProtNLM"/>
    </source>
</evidence>
<evidence type="ECO:0000313" key="1">
    <source>
        <dbReference type="EMBL" id="RDX03087.1"/>
    </source>
</evidence>
<reference evidence="1 2" key="1">
    <citation type="journal article" date="2017" name="Anaerobe">
        <title>Quantification, isolation and characterization of Bifidobacterium from the vaginal microbiomes of reproductive aged women.</title>
        <authorList>
            <person name="Freitas A.C."/>
            <person name="Hill J.E."/>
        </authorList>
    </citation>
    <scope>NUCLEOTIDE SEQUENCE [LARGE SCALE GENOMIC DNA]</scope>
    <source>
        <strain evidence="1 2">N6D05</strain>
    </source>
</reference>
<evidence type="ECO:0000313" key="2">
    <source>
        <dbReference type="Proteomes" id="UP000257074"/>
    </source>
</evidence>
<dbReference type="EMBL" id="NJNR01000107">
    <property type="protein sequence ID" value="RDX03087.1"/>
    <property type="molecule type" value="Genomic_DNA"/>
</dbReference>
<dbReference type="Proteomes" id="UP000257074">
    <property type="component" value="Unassembled WGS sequence"/>
</dbReference>
<proteinExistence type="predicted"/>
<protein>
    <recommendedName>
        <fullName evidence="3">PhnA protein</fullName>
    </recommendedName>
</protein>
<comment type="caution">
    <text evidence="1">The sequence shown here is derived from an EMBL/GenBank/DDBJ whole genome shotgun (WGS) entry which is preliminary data.</text>
</comment>
<dbReference type="AlphaFoldDB" id="A0A3D8TWC4"/>
<name>A0A3D8TWC4_BIFLN</name>